<dbReference type="Proteomes" id="UP000031192">
    <property type="component" value="Unassembled WGS sequence"/>
</dbReference>
<proteinExistence type="predicted"/>
<evidence type="ECO:0000256" key="1">
    <source>
        <dbReference type="ARBA" id="ARBA00022679"/>
    </source>
</evidence>
<sequence>MATDTSPSFHDGCFFKDIPVLKNNSVWSSSSSNDHSINWDDVPLWLTDPRINDAPRLESKSEWYYFQSHLTSTISEDPHHTVIVCIFRHSPDDSAADHSWAVIYATLDWRTQKYTTYAKVPPGVPTYAAKVIEGSHSLLSTTIQDMVDSCPNCEDGAPFTPDMLFTNPVQIRQSAEGEGPAIQLDWDNGAFLVGENGSYHLKIPEIELDIQVHATGPMMLHGNDGVTLKGDKYAMFYYSWPRTEAAGEYRGARVVGTAWVDHEYALDRQGNYQNPDTPLPGWMWFSLLTVGAKPMEICIAKVFQHDEVADQYIVYLDESGQHRREYGFSLTSCNPWVSGQTFQRFDTHWRLTVPSRNVDIEIEAVTQNQEFQTWIRLPSFYEGAIRFSGTWEGLPIKGFGAMELVNEIKAPDKYMDLMLNNASSLVRAEIETAVPPLVRPNHFEHVTKVRFDSFEEKVIQESIVDAFYMLSNRGGKNWRPMLLGAAIGLVGGNANDWRPFLAIPEMIHTASLIIDDIEDDSETRRGGPCVHKVVGVPSAINAGCAIYFWGETIIRDSEALSEVQRRDYYVTYFEMMRSAHAGQALDIAGMAMEKLPTIEEAKAMLSRIVNLHRCKSGKPASCCGIAGSRLGGGRPEQTDAIGVYVQNLGIAFQIRDDVLDVLGNIKGKNVADDLKNHKITYPVAKLFTLDHPDREKWFGYWEDRNVPALVDVLKSSGTMDMCNKEIERMVLEGWDLVDSLTPNSFSKVLFRMFGNFLIEQHY</sequence>
<dbReference type="SUPFAM" id="SSF48576">
    <property type="entry name" value="Terpenoid synthases"/>
    <property type="match status" value="1"/>
</dbReference>
<dbReference type="GO" id="GO:0004659">
    <property type="term" value="F:prenyltransferase activity"/>
    <property type="evidence" value="ECO:0007669"/>
    <property type="project" value="InterPro"/>
</dbReference>
<dbReference type="SUPFAM" id="SSF159245">
    <property type="entry name" value="AttH-like"/>
    <property type="match status" value="1"/>
</dbReference>
<dbReference type="InterPro" id="IPR023374">
    <property type="entry name" value="AttH-like_dom_sf"/>
</dbReference>
<organism evidence="5 6">
    <name type="scientific">Metarhizium guizhouense (strain ARSEF 977)</name>
    <dbReference type="NCBI Taxonomy" id="1276136"/>
    <lineage>
        <taxon>Eukaryota</taxon>
        <taxon>Fungi</taxon>
        <taxon>Dikarya</taxon>
        <taxon>Ascomycota</taxon>
        <taxon>Pezizomycotina</taxon>
        <taxon>Sordariomycetes</taxon>
        <taxon>Hypocreomycetidae</taxon>
        <taxon>Hypocreales</taxon>
        <taxon>Clavicipitaceae</taxon>
        <taxon>Metarhizium</taxon>
    </lineage>
</organism>
<keyword evidence="6" id="KW-1185">Reference proteome</keyword>
<dbReference type="SFLD" id="SFLDS00005">
    <property type="entry name" value="Isoprenoid_Synthase_Type_I"/>
    <property type="match status" value="1"/>
</dbReference>
<dbReference type="GO" id="GO:0043386">
    <property type="term" value="P:mycotoxin biosynthetic process"/>
    <property type="evidence" value="ECO:0007669"/>
    <property type="project" value="UniProtKB-ARBA"/>
</dbReference>
<dbReference type="InterPro" id="IPR033749">
    <property type="entry name" value="Polyprenyl_synt_CS"/>
</dbReference>
<dbReference type="Pfam" id="PF00348">
    <property type="entry name" value="polyprenyl_synt"/>
    <property type="match status" value="1"/>
</dbReference>
<dbReference type="Gene3D" id="1.10.600.10">
    <property type="entry name" value="Farnesyl Diphosphate Synthase"/>
    <property type="match status" value="1"/>
</dbReference>
<dbReference type="Pfam" id="PF17186">
    <property type="entry name" value="Lipocalin_9"/>
    <property type="match status" value="1"/>
</dbReference>
<dbReference type="InterPro" id="IPR008949">
    <property type="entry name" value="Isoprenoid_synthase_dom_sf"/>
</dbReference>
<dbReference type="Pfam" id="PF07143">
    <property type="entry name" value="CrtC"/>
    <property type="match status" value="1"/>
</dbReference>
<accession>A0A0B4GNH2</accession>
<protein>
    <submittedName>
        <fullName evidence="5">Terpenoid synthase</fullName>
    </submittedName>
</protein>
<dbReference type="Gene3D" id="2.40.370.10">
    <property type="entry name" value="AttH-like domain"/>
    <property type="match status" value="2"/>
</dbReference>
<dbReference type="InterPro" id="IPR000092">
    <property type="entry name" value="Polyprenyl_synt"/>
</dbReference>
<dbReference type="HOGENOM" id="CLU_338900_0_0_1"/>
<comment type="caution">
    <text evidence="5">The sequence shown here is derived from an EMBL/GenBank/DDBJ whole genome shotgun (WGS) entry which is preliminary data.</text>
</comment>
<evidence type="ECO:0000313" key="6">
    <source>
        <dbReference type="Proteomes" id="UP000031192"/>
    </source>
</evidence>
<keyword evidence="3" id="KW-0460">Magnesium</keyword>
<name>A0A0B4GNH2_METGA</name>
<gene>
    <name evidence="5" type="ORF">MGU_11354</name>
</gene>
<dbReference type="PROSITE" id="PS00723">
    <property type="entry name" value="POLYPRENYL_SYNTHASE_1"/>
    <property type="match status" value="1"/>
</dbReference>
<dbReference type="PANTHER" id="PTHR12001:SF44">
    <property type="entry name" value="GERANYLGERANYL PYROPHOSPHATE SYNTHASE"/>
    <property type="match status" value="1"/>
</dbReference>
<dbReference type="GO" id="GO:0046165">
    <property type="term" value="P:alcohol biosynthetic process"/>
    <property type="evidence" value="ECO:0007669"/>
    <property type="project" value="UniProtKB-ARBA"/>
</dbReference>
<reference evidence="5 6" key="1">
    <citation type="journal article" date="2014" name="Proc. Natl. Acad. Sci. U.S.A.">
        <title>Trajectory and genomic determinants of fungal-pathogen speciation and host adaptation.</title>
        <authorList>
            <person name="Hu X."/>
            <person name="Xiao G."/>
            <person name="Zheng P."/>
            <person name="Shang Y."/>
            <person name="Su Y."/>
            <person name="Zhang X."/>
            <person name="Liu X."/>
            <person name="Zhan S."/>
            <person name="St Leger R.J."/>
            <person name="Wang C."/>
        </authorList>
    </citation>
    <scope>NUCLEOTIDE SEQUENCE [LARGE SCALE GENOMIC DNA]</scope>
    <source>
        <strain evidence="5 6">ARSEF 977</strain>
    </source>
</reference>
<evidence type="ECO:0000256" key="2">
    <source>
        <dbReference type="ARBA" id="ARBA00022723"/>
    </source>
</evidence>
<dbReference type="InterPro" id="IPR010791">
    <property type="entry name" value="AttH_dom"/>
</dbReference>
<evidence type="ECO:0000313" key="5">
    <source>
        <dbReference type="EMBL" id="KID81272.1"/>
    </source>
</evidence>
<dbReference type="GO" id="GO:0008299">
    <property type="term" value="P:isoprenoid biosynthetic process"/>
    <property type="evidence" value="ECO:0007669"/>
    <property type="project" value="InterPro"/>
</dbReference>
<dbReference type="PANTHER" id="PTHR12001">
    <property type="entry name" value="GERANYLGERANYL PYROPHOSPHATE SYNTHASE"/>
    <property type="match status" value="1"/>
</dbReference>
<keyword evidence="1" id="KW-0808">Transferase</keyword>
<evidence type="ECO:0000256" key="3">
    <source>
        <dbReference type="ARBA" id="ARBA00022842"/>
    </source>
</evidence>
<keyword evidence="2" id="KW-0479">Metal-binding</keyword>
<dbReference type="AlphaFoldDB" id="A0A0B4GNH2"/>
<dbReference type="PROSITE" id="PS00444">
    <property type="entry name" value="POLYPRENYL_SYNTHASE_2"/>
    <property type="match status" value="1"/>
</dbReference>
<dbReference type="GO" id="GO:0046872">
    <property type="term" value="F:metal ion binding"/>
    <property type="evidence" value="ECO:0007669"/>
    <property type="project" value="UniProtKB-KW"/>
</dbReference>
<evidence type="ECO:0000259" key="4">
    <source>
        <dbReference type="Pfam" id="PF07143"/>
    </source>
</evidence>
<dbReference type="EMBL" id="AZNH01000170">
    <property type="protein sequence ID" value="KID81272.1"/>
    <property type="molecule type" value="Genomic_DNA"/>
</dbReference>
<dbReference type="CDD" id="cd00685">
    <property type="entry name" value="Trans_IPPS_HT"/>
    <property type="match status" value="1"/>
</dbReference>
<feature type="domain" description="AttH" evidence="4">
    <location>
        <begin position="196"/>
        <end position="265"/>
    </location>
</feature>